<dbReference type="PANTHER" id="PTHR12132">
    <property type="entry name" value="DNA REPAIR AND RECOMBINATION PROTEIN RAD52, RAD59"/>
    <property type="match status" value="1"/>
</dbReference>
<dbReference type="Pfam" id="PF04098">
    <property type="entry name" value="Rad52_Rad22"/>
    <property type="match status" value="1"/>
</dbReference>
<keyword evidence="7" id="KW-1185">Reference proteome</keyword>
<evidence type="ECO:0000256" key="5">
    <source>
        <dbReference type="SAM" id="MobiDB-lite"/>
    </source>
</evidence>
<name>A0A4P9Y072_9FUNG</name>
<dbReference type="SUPFAM" id="SSF54768">
    <property type="entry name" value="dsRNA-binding domain-like"/>
    <property type="match status" value="1"/>
</dbReference>
<keyword evidence="4" id="KW-0234">DNA repair</keyword>
<dbReference type="GO" id="GO:0006312">
    <property type="term" value="P:mitotic recombination"/>
    <property type="evidence" value="ECO:0007669"/>
    <property type="project" value="TreeGrafter"/>
</dbReference>
<dbReference type="Gene3D" id="3.30.390.80">
    <property type="entry name" value="DNA repair protein Rad52/59/22"/>
    <property type="match status" value="1"/>
</dbReference>
<protein>
    <recommendedName>
        <fullName evidence="8">Rad52/22 family double-strand break repair protein-domain-containing protein</fullName>
    </recommendedName>
</protein>
<dbReference type="FunFam" id="3.30.390.80:FF:000001">
    <property type="entry name" value="DNA repair protein RAD52 homolog"/>
    <property type="match status" value="1"/>
</dbReference>
<feature type="compositionally biased region" description="Basic residues" evidence="5">
    <location>
        <begin position="344"/>
        <end position="353"/>
    </location>
</feature>
<feature type="compositionally biased region" description="Low complexity" evidence="5">
    <location>
        <begin position="314"/>
        <end position="323"/>
    </location>
</feature>
<dbReference type="AlphaFoldDB" id="A0A4P9Y072"/>
<gene>
    <name evidence="6" type="ORF">THASP1DRAFT_27068</name>
</gene>
<reference evidence="7" key="1">
    <citation type="journal article" date="2018" name="Nat. Microbiol.">
        <title>Leveraging single-cell genomics to expand the fungal tree of life.</title>
        <authorList>
            <person name="Ahrendt S.R."/>
            <person name="Quandt C.A."/>
            <person name="Ciobanu D."/>
            <person name="Clum A."/>
            <person name="Salamov A."/>
            <person name="Andreopoulos B."/>
            <person name="Cheng J.F."/>
            <person name="Woyke T."/>
            <person name="Pelin A."/>
            <person name="Henrissat B."/>
            <person name="Reynolds N.K."/>
            <person name="Benny G.L."/>
            <person name="Smith M.E."/>
            <person name="James T.Y."/>
            <person name="Grigoriev I.V."/>
        </authorList>
    </citation>
    <scope>NUCLEOTIDE SEQUENCE [LARGE SCALE GENOMIC DNA]</scope>
    <source>
        <strain evidence="7">RSA 1356</strain>
    </source>
</reference>
<dbReference type="GO" id="GO:0000724">
    <property type="term" value="P:double-strand break repair via homologous recombination"/>
    <property type="evidence" value="ECO:0007669"/>
    <property type="project" value="UniProtKB-ARBA"/>
</dbReference>
<dbReference type="InterPro" id="IPR042525">
    <property type="entry name" value="Rad52_Rad59_Rad22_sf"/>
</dbReference>
<keyword evidence="2" id="KW-0227">DNA damage</keyword>
<dbReference type="PANTHER" id="PTHR12132:SF1">
    <property type="entry name" value="DNA REPAIR PROTEIN RAD52 HOMOLOG"/>
    <property type="match status" value="1"/>
</dbReference>
<organism evidence="6 7">
    <name type="scientific">Thamnocephalis sphaerospora</name>
    <dbReference type="NCBI Taxonomy" id="78915"/>
    <lineage>
        <taxon>Eukaryota</taxon>
        <taxon>Fungi</taxon>
        <taxon>Fungi incertae sedis</taxon>
        <taxon>Zoopagomycota</taxon>
        <taxon>Zoopagomycotina</taxon>
        <taxon>Zoopagomycetes</taxon>
        <taxon>Zoopagales</taxon>
        <taxon>Sigmoideomycetaceae</taxon>
        <taxon>Thamnocephalis</taxon>
    </lineage>
</organism>
<evidence type="ECO:0000313" key="6">
    <source>
        <dbReference type="EMBL" id="RKP11150.1"/>
    </source>
</evidence>
<dbReference type="InterPro" id="IPR041247">
    <property type="entry name" value="Rad52_fam"/>
</dbReference>
<dbReference type="InterPro" id="IPR007232">
    <property type="entry name" value="Rad52_Rad59_Rad22"/>
</dbReference>
<comment type="similarity">
    <text evidence="1">Belongs to the RAD52 family.</text>
</comment>
<dbReference type="STRING" id="78915.A0A4P9Y072"/>
<dbReference type="GO" id="GO:0005634">
    <property type="term" value="C:nucleus"/>
    <property type="evidence" value="ECO:0007669"/>
    <property type="project" value="TreeGrafter"/>
</dbReference>
<sequence length="353" mass="37942">MSFGRGTFSAEEHDTLSRNLTRYLGPDCVASRAGQGGTKLHYIEGWKVLNLANDVWGFDGWSSSIVEVTVDYIDNVNGRISVGVSAIVRVTIKNGAHHEDIGFGMAENMKSKGMALEKAKKEAITDALKRALRGFGNVLGNCIYDKHYLRKVTRIPTAPAKDLDPSTFYHFKYDSGDRNPSPASGRRTGLAGGTASTALCQAQAQSANTVYAPVNRNDSAATFRPNPQTSMPLPVGKAAGDFLVQGDAVDSDDFYADDDDLFTKMVNQYEPDRVAAVGCSTIHETVTASFIDPDETTLEESMLSVYNSIAVSTESGSGSSGNENGKRPANEGESAAPNAPGRLSPRRSITRQR</sequence>
<keyword evidence="3" id="KW-0233">DNA recombination</keyword>
<proteinExistence type="inferred from homology"/>
<dbReference type="GO" id="GO:0045002">
    <property type="term" value="P:double-strand break repair via single-strand annealing"/>
    <property type="evidence" value="ECO:0007669"/>
    <property type="project" value="TreeGrafter"/>
</dbReference>
<evidence type="ECO:0000256" key="2">
    <source>
        <dbReference type="ARBA" id="ARBA00022763"/>
    </source>
</evidence>
<evidence type="ECO:0000256" key="3">
    <source>
        <dbReference type="ARBA" id="ARBA00023172"/>
    </source>
</evidence>
<dbReference type="EMBL" id="KZ992425">
    <property type="protein sequence ID" value="RKP11150.1"/>
    <property type="molecule type" value="Genomic_DNA"/>
</dbReference>
<accession>A0A4P9Y072</accession>
<dbReference type="Proteomes" id="UP000271241">
    <property type="component" value="Unassembled WGS sequence"/>
</dbReference>
<dbReference type="GO" id="GO:0003697">
    <property type="term" value="F:single-stranded DNA binding"/>
    <property type="evidence" value="ECO:0007669"/>
    <property type="project" value="UniProtKB-ARBA"/>
</dbReference>
<dbReference type="OrthoDB" id="206565at2759"/>
<evidence type="ECO:0000313" key="7">
    <source>
        <dbReference type="Proteomes" id="UP000271241"/>
    </source>
</evidence>
<evidence type="ECO:0000256" key="1">
    <source>
        <dbReference type="ARBA" id="ARBA00006638"/>
    </source>
</evidence>
<evidence type="ECO:0008006" key="8">
    <source>
        <dbReference type="Google" id="ProtNLM"/>
    </source>
</evidence>
<evidence type="ECO:0000256" key="4">
    <source>
        <dbReference type="ARBA" id="ARBA00023204"/>
    </source>
</evidence>
<feature type="region of interest" description="Disordered" evidence="5">
    <location>
        <begin position="312"/>
        <end position="353"/>
    </location>
</feature>